<gene>
    <name evidence="1" type="ORF">CHS0354_005980</name>
</gene>
<comment type="caution">
    <text evidence="1">The sequence shown here is derived from an EMBL/GenBank/DDBJ whole genome shotgun (WGS) entry which is preliminary data.</text>
</comment>
<organism evidence="1 2">
    <name type="scientific">Potamilus streckersoni</name>
    <dbReference type="NCBI Taxonomy" id="2493646"/>
    <lineage>
        <taxon>Eukaryota</taxon>
        <taxon>Metazoa</taxon>
        <taxon>Spiralia</taxon>
        <taxon>Lophotrochozoa</taxon>
        <taxon>Mollusca</taxon>
        <taxon>Bivalvia</taxon>
        <taxon>Autobranchia</taxon>
        <taxon>Heteroconchia</taxon>
        <taxon>Palaeoheterodonta</taxon>
        <taxon>Unionida</taxon>
        <taxon>Unionoidea</taxon>
        <taxon>Unionidae</taxon>
        <taxon>Ambleminae</taxon>
        <taxon>Lampsilini</taxon>
        <taxon>Potamilus</taxon>
    </lineage>
</organism>
<dbReference type="EMBL" id="JAEAOA010000424">
    <property type="protein sequence ID" value="KAK3576977.1"/>
    <property type="molecule type" value="Genomic_DNA"/>
</dbReference>
<evidence type="ECO:0000313" key="1">
    <source>
        <dbReference type="EMBL" id="KAK3576977.1"/>
    </source>
</evidence>
<dbReference type="AlphaFoldDB" id="A0AAE0VHF1"/>
<sequence>MLAHELVDCHLWRCGLNIRSSLLPGQVVIFVSLVTEIQSTILQGHNIPRDVKILTVDNALSGLTGTAPISVPLLGTA</sequence>
<name>A0AAE0VHF1_9BIVA</name>
<reference evidence="1" key="1">
    <citation type="journal article" date="2021" name="Genome Biol. Evol.">
        <title>A High-Quality Reference Genome for a Parasitic Bivalve with Doubly Uniparental Inheritance (Bivalvia: Unionida).</title>
        <authorList>
            <person name="Smith C.H."/>
        </authorList>
    </citation>
    <scope>NUCLEOTIDE SEQUENCE</scope>
    <source>
        <strain evidence="1">CHS0354</strain>
    </source>
</reference>
<dbReference type="Proteomes" id="UP001195483">
    <property type="component" value="Unassembled WGS sequence"/>
</dbReference>
<keyword evidence="2" id="KW-1185">Reference proteome</keyword>
<reference evidence="1" key="3">
    <citation type="submission" date="2023-05" db="EMBL/GenBank/DDBJ databases">
        <authorList>
            <person name="Smith C.H."/>
        </authorList>
    </citation>
    <scope>NUCLEOTIDE SEQUENCE</scope>
    <source>
        <strain evidence="1">CHS0354</strain>
        <tissue evidence="1">Mantle</tissue>
    </source>
</reference>
<protein>
    <submittedName>
        <fullName evidence="1">Uncharacterized protein</fullName>
    </submittedName>
</protein>
<accession>A0AAE0VHF1</accession>
<reference evidence="1" key="2">
    <citation type="journal article" date="2021" name="Genome Biol. Evol.">
        <title>Developing a high-quality reference genome for a parasitic bivalve with doubly uniparental inheritance (Bivalvia: Unionida).</title>
        <authorList>
            <person name="Smith C.H."/>
        </authorList>
    </citation>
    <scope>NUCLEOTIDE SEQUENCE</scope>
    <source>
        <strain evidence="1">CHS0354</strain>
        <tissue evidence="1">Mantle</tissue>
    </source>
</reference>
<evidence type="ECO:0000313" key="2">
    <source>
        <dbReference type="Proteomes" id="UP001195483"/>
    </source>
</evidence>
<proteinExistence type="predicted"/>